<name>A0A2I2F6M7_ASPCN</name>
<dbReference type="SUPFAM" id="SSF54593">
    <property type="entry name" value="Glyoxalase/Bleomycin resistance protein/Dihydroxybiphenyl dioxygenase"/>
    <property type="match status" value="1"/>
</dbReference>
<proteinExistence type="predicted"/>
<reference evidence="1 2" key="1">
    <citation type="submission" date="2017-12" db="EMBL/GenBank/DDBJ databases">
        <authorList>
            <consortium name="DOE Joint Genome Institute"/>
            <person name="Haridas S."/>
            <person name="Kjaerbolling I."/>
            <person name="Vesth T.C."/>
            <person name="Frisvad J.C."/>
            <person name="Nybo J.L."/>
            <person name="Theobald S."/>
            <person name="Kuo A."/>
            <person name="Bowyer P."/>
            <person name="Matsuda Y."/>
            <person name="Mondo S."/>
            <person name="Lyhne E.K."/>
            <person name="Kogle M.E."/>
            <person name="Clum A."/>
            <person name="Lipzen A."/>
            <person name="Salamov A."/>
            <person name="Ngan C.Y."/>
            <person name="Daum C."/>
            <person name="Chiniquy J."/>
            <person name="Barry K."/>
            <person name="LaButti K."/>
            <person name="Simmons B.A."/>
            <person name="Magnuson J.K."/>
            <person name="Mortensen U.H."/>
            <person name="Larsen T.O."/>
            <person name="Grigoriev I.V."/>
            <person name="Baker S.E."/>
            <person name="Andersen M.R."/>
            <person name="Nordberg H.P."/>
            <person name="Cantor M.N."/>
            <person name="Hua S.X."/>
        </authorList>
    </citation>
    <scope>NUCLEOTIDE SEQUENCE [LARGE SCALE GENOMIC DNA]</scope>
    <source>
        <strain evidence="1 2">CBS 102.13</strain>
    </source>
</reference>
<keyword evidence="2" id="KW-1185">Reference proteome</keyword>
<evidence type="ECO:0000313" key="2">
    <source>
        <dbReference type="Proteomes" id="UP000234585"/>
    </source>
</evidence>
<organism evidence="1 2">
    <name type="scientific">Aspergillus candidus</name>
    <dbReference type="NCBI Taxonomy" id="41067"/>
    <lineage>
        <taxon>Eukaryota</taxon>
        <taxon>Fungi</taxon>
        <taxon>Dikarya</taxon>
        <taxon>Ascomycota</taxon>
        <taxon>Pezizomycotina</taxon>
        <taxon>Eurotiomycetes</taxon>
        <taxon>Eurotiomycetidae</taxon>
        <taxon>Eurotiales</taxon>
        <taxon>Aspergillaceae</taxon>
        <taxon>Aspergillus</taxon>
        <taxon>Aspergillus subgen. Circumdati</taxon>
    </lineage>
</organism>
<dbReference type="Gene3D" id="3.10.180.10">
    <property type="entry name" value="2,3-Dihydroxybiphenyl 1,2-Dioxygenase, domain 1"/>
    <property type="match status" value="1"/>
</dbReference>
<dbReference type="GeneID" id="36523873"/>
<dbReference type="Proteomes" id="UP000234585">
    <property type="component" value="Unassembled WGS sequence"/>
</dbReference>
<dbReference type="InterPro" id="IPR029068">
    <property type="entry name" value="Glyas_Bleomycin-R_OHBP_Dase"/>
</dbReference>
<accession>A0A2I2F6M7</accession>
<gene>
    <name evidence="1" type="ORF">BDW47DRAFT_127412</name>
</gene>
<protein>
    <submittedName>
        <fullName evidence="1">Uncharacterized protein</fullName>
    </submittedName>
</protein>
<dbReference type="OrthoDB" id="4179687at2759"/>
<dbReference type="EMBL" id="KZ559153">
    <property type="protein sequence ID" value="PLB36251.1"/>
    <property type="molecule type" value="Genomic_DNA"/>
</dbReference>
<dbReference type="RefSeq" id="XP_024670263.1">
    <property type="nucleotide sequence ID" value="XM_024816713.1"/>
</dbReference>
<sequence>MTEPIRLRQIAFLVHDLPQAERQITKILNTEVINREPEVAEFGLRNILVPLGGDIIEVLSPIDPITPTAASRLLHKRGRDGGYMLIMQVGDTAARTQLIEEQKLATVVLRQRASEGDGSSGSVDPAIEYTVICRHSNSTLASLRSRLSYLLA</sequence>
<evidence type="ECO:0000313" key="1">
    <source>
        <dbReference type="EMBL" id="PLB36251.1"/>
    </source>
</evidence>
<dbReference type="AlphaFoldDB" id="A0A2I2F6M7"/>